<name>A0A1G4J0U0_9SACH</name>
<evidence type="ECO:0000313" key="3">
    <source>
        <dbReference type="EMBL" id="SCU82988.1"/>
    </source>
</evidence>
<dbReference type="Proteomes" id="UP000190274">
    <property type="component" value="Chromosome C"/>
</dbReference>
<sequence>MAPSTALACALRSLPPRSLAPRSFVQDARSTADSFKSWDTCMDNKTCKIVAIVGIVVACVVAIWIVGSLLRCFVRGASGFGEFCCWCCCRSRTPRAPVQTAASTGPVAPPGQVPPMVVYQPIAAPTSQPAAYYQESHSVEEIEQDFDLEAQRLQRDDRLPASKPAEHYNMSVYHPRLTTTPYPRDADGFPADEPPPSQYHYRHGNY</sequence>
<keyword evidence="2" id="KW-0472">Membrane</keyword>
<keyword evidence="4" id="KW-1185">Reference proteome</keyword>
<dbReference type="OrthoDB" id="3980401at2759"/>
<keyword evidence="2" id="KW-1133">Transmembrane helix</keyword>
<evidence type="ECO:0000256" key="1">
    <source>
        <dbReference type="SAM" id="MobiDB-lite"/>
    </source>
</evidence>
<dbReference type="PANTHER" id="PTHR40018:SF1">
    <property type="entry name" value="[PSI+] INDUCTION PROTEIN 2"/>
    <property type="match status" value="1"/>
</dbReference>
<dbReference type="AlphaFoldDB" id="A0A1G4J0U0"/>
<dbReference type="STRING" id="1266660.A0A1G4J0U0"/>
<dbReference type="GO" id="GO:0005935">
    <property type="term" value="C:cellular bud neck"/>
    <property type="evidence" value="ECO:0007669"/>
    <property type="project" value="EnsemblFungi"/>
</dbReference>
<gene>
    <name evidence="3" type="ORF">LADA_0C09054G</name>
</gene>
<accession>A0A1G4J0U0</accession>
<organism evidence="3 4">
    <name type="scientific">Lachancea dasiensis</name>
    <dbReference type="NCBI Taxonomy" id="1072105"/>
    <lineage>
        <taxon>Eukaryota</taxon>
        <taxon>Fungi</taxon>
        <taxon>Dikarya</taxon>
        <taxon>Ascomycota</taxon>
        <taxon>Saccharomycotina</taxon>
        <taxon>Saccharomycetes</taxon>
        <taxon>Saccharomycetales</taxon>
        <taxon>Saccharomycetaceae</taxon>
        <taxon>Lachancea</taxon>
    </lineage>
</organism>
<dbReference type="PANTHER" id="PTHR40018">
    <property type="entry name" value="[PSI+] INDUCTION PROTEIN 2"/>
    <property type="match status" value="1"/>
</dbReference>
<dbReference type="GO" id="GO:0005886">
    <property type="term" value="C:plasma membrane"/>
    <property type="evidence" value="ECO:0007669"/>
    <property type="project" value="EnsemblFungi"/>
</dbReference>
<proteinExistence type="predicted"/>
<protein>
    <submittedName>
        <fullName evidence="3">LADA_0C09054g1_1</fullName>
    </submittedName>
</protein>
<reference evidence="4" key="1">
    <citation type="submission" date="2016-03" db="EMBL/GenBank/DDBJ databases">
        <authorList>
            <person name="Devillers H."/>
        </authorList>
    </citation>
    <scope>NUCLEOTIDE SEQUENCE [LARGE SCALE GENOMIC DNA]</scope>
</reference>
<feature type="region of interest" description="Disordered" evidence="1">
    <location>
        <begin position="175"/>
        <end position="206"/>
    </location>
</feature>
<keyword evidence="2" id="KW-0812">Transmembrane</keyword>
<feature type="transmembrane region" description="Helical" evidence="2">
    <location>
        <begin position="49"/>
        <end position="70"/>
    </location>
</feature>
<dbReference type="InterPro" id="IPR037504">
    <property type="entry name" value="PSI_induc_2"/>
</dbReference>
<evidence type="ECO:0000313" key="4">
    <source>
        <dbReference type="Proteomes" id="UP000190274"/>
    </source>
</evidence>
<dbReference type="EMBL" id="LT598459">
    <property type="protein sequence ID" value="SCU82988.1"/>
    <property type="molecule type" value="Genomic_DNA"/>
</dbReference>
<evidence type="ECO:0000256" key="2">
    <source>
        <dbReference type="SAM" id="Phobius"/>
    </source>
</evidence>